<dbReference type="RefSeq" id="XP_064072072.1">
    <property type="nucleotide sequence ID" value="XM_064216002.1"/>
</dbReference>
<gene>
    <name evidence="2" type="primary">LOC135193459</name>
</gene>
<dbReference type="Proteomes" id="UP001652626">
    <property type="component" value="Chromosome 10"/>
</dbReference>
<accession>A0ABM4AL92</accession>
<organism evidence="1 2">
    <name type="scientific">Vanessa tameamea</name>
    <name type="common">Kamehameha butterfly</name>
    <dbReference type="NCBI Taxonomy" id="334116"/>
    <lineage>
        <taxon>Eukaryota</taxon>
        <taxon>Metazoa</taxon>
        <taxon>Ecdysozoa</taxon>
        <taxon>Arthropoda</taxon>
        <taxon>Hexapoda</taxon>
        <taxon>Insecta</taxon>
        <taxon>Pterygota</taxon>
        <taxon>Neoptera</taxon>
        <taxon>Endopterygota</taxon>
        <taxon>Lepidoptera</taxon>
        <taxon>Glossata</taxon>
        <taxon>Ditrysia</taxon>
        <taxon>Papilionoidea</taxon>
        <taxon>Nymphalidae</taxon>
        <taxon>Nymphalinae</taxon>
        <taxon>Vanessa</taxon>
    </lineage>
</organism>
<name>A0ABM4AL92_VANTA</name>
<reference evidence="2" key="1">
    <citation type="submission" date="2025-08" db="UniProtKB">
        <authorList>
            <consortium name="RefSeq"/>
        </authorList>
    </citation>
    <scope>IDENTIFICATION</scope>
    <source>
        <tissue evidence="2">Whole body</tissue>
    </source>
</reference>
<dbReference type="GeneID" id="135193459"/>
<protein>
    <submittedName>
        <fullName evidence="2">Uncharacterized protein LOC135193459</fullName>
    </submittedName>
</protein>
<sequence length="370" mass="42708">MDTAYINIKFTPFIKSIVKCESRYNLEIVPITSCVENIEKLEWKDVKDKIEFTIPIVYKIIIMKQNYPKNRTKVYHSCVDIISSSSLTNIKLRHTSEYSVLSKPNECLDANKTKHGMVLNPKLKQKNDIHFYLSNSNYPFKSLKVLKSAVTLLTHGNLKTSKQDINYEVLSHDFKSSEFINSGERIKTTVNKNCNANQFLTNKIKHLDSSDTGDVAIQKNEIKKKILRTPVYNTIGDNSILSKNTASLFNDRLHNLHDCIFNYRSYHQNQIKKNTNLEVNYLNLFSSKSLMSNVRILPEVRVANFVQNMEREILPLKIILNDIINKCVSLNFYTLLQNRSTFDNNIASKGCDVKNCLKSNRVVYSVVFNE</sequence>
<proteinExistence type="predicted"/>
<evidence type="ECO:0000313" key="2">
    <source>
        <dbReference type="RefSeq" id="XP_064072072.1"/>
    </source>
</evidence>
<evidence type="ECO:0000313" key="1">
    <source>
        <dbReference type="Proteomes" id="UP001652626"/>
    </source>
</evidence>
<keyword evidence="1" id="KW-1185">Reference proteome</keyword>